<gene>
    <name evidence="5" type="ORF">GQN54_06630</name>
</gene>
<dbReference type="SMART" id="SM00967">
    <property type="entry name" value="SpoU_sub_bind"/>
    <property type="match status" value="1"/>
</dbReference>
<dbReference type="InterPro" id="IPR013123">
    <property type="entry name" value="SpoU_subst-bd"/>
</dbReference>
<evidence type="ECO:0000256" key="3">
    <source>
        <dbReference type="ARBA" id="ARBA00022679"/>
    </source>
</evidence>
<evidence type="ECO:0000256" key="1">
    <source>
        <dbReference type="ARBA" id="ARBA00007228"/>
    </source>
</evidence>
<dbReference type="Gene3D" id="3.40.1280.10">
    <property type="match status" value="1"/>
</dbReference>
<dbReference type="Pfam" id="PF22435">
    <property type="entry name" value="MRM3-like_sub_bind"/>
    <property type="match status" value="1"/>
</dbReference>
<reference evidence="5 6" key="1">
    <citation type="submission" date="2019-12" db="EMBL/GenBank/DDBJ databases">
        <authorList>
            <person name="Zhao J."/>
        </authorList>
    </citation>
    <scope>NUCLEOTIDE SEQUENCE [LARGE SCALE GENOMIC DNA]</scope>
    <source>
        <strain evidence="5 6">S-15</strain>
    </source>
</reference>
<dbReference type="SUPFAM" id="SSF55315">
    <property type="entry name" value="L30e-like"/>
    <property type="match status" value="1"/>
</dbReference>
<dbReference type="RefSeq" id="WP_160632748.1">
    <property type="nucleotide sequence ID" value="NZ_WWNE01000006.1"/>
</dbReference>
<evidence type="ECO:0000256" key="2">
    <source>
        <dbReference type="ARBA" id="ARBA00022603"/>
    </source>
</evidence>
<dbReference type="Gene3D" id="3.30.1330.30">
    <property type="match status" value="1"/>
</dbReference>
<proteinExistence type="inferred from homology"/>
<dbReference type="InterPro" id="IPR029026">
    <property type="entry name" value="tRNA_m1G_MTases_N"/>
</dbReference>
<dbReference type="InterPro" id="IPR051259">
    <property type="entry name" value="rRNA_Methyltransferase"/>
</dbReference>
<dbReference type="CDD" id="cd18109">
    <property type="entry name" value="SpoU-like_RNA-MTase"/>
    <property type="match status" value="1"/>
</dbReference>
<dbReference type="InterPro" id="IPR001537">
    <property type="entry name" value="SpoU_MeTrfase"/>
</dbReference>
<comment type="caution">
    <text evidence="5">The sequence shown here is derived from an EMBL/GenBank/DDBJ whole genome shotgun (WGS) entry which is preliminary data.</text>
</comment>
<accession>A0A6N9NKU8</accession>
<dbReference type="GO" id="GO:0006396">
    <property type="term" value="P:RNA processing"/>
    <property type="evidence" value="ECO:0007669"/>
    <property type="project" value="InterPro"/>
</dbReference>
<dbReference type="InterPro" id="IPR029064">
    <property type="entry name" value="Ribosomal_eL30-like_sf"/>
</dbReference>
<keyword evidence="2 5" id="KW-0489">Methyltransferase</keyword>
<dbReference type="SUPFAM" id="SSF75217">
    <property type="entry name" value="alpha/beta knot"/>
    <property type="match status" value="1"/>
</dbReference>
<comment type="similarity">
    <text evidence="1">Belongs to the class IV-like SAM-binding methyltransferase superfamily. RNA methyltransferase TrmH family.</text>
</comment>
<evidence type="ECO:0000313" key="6">
    <source>
        <dbReference type="Proteomes" id="UP000470771"/>
    </source>
</evidence>
<feature type="domain" description="RNA 2-O ribose methyltransferase substrate binding" evidence="4">
    <location>
        <begin position="26"/>
        <end position="97"/>
    </location>
</feature>
<dbReference type="AlphaFoldDB" id="A0A6N9NKU8"/>
<dbReference type="InterPro" id="IPR053888">
    <property type="entry name" value="MRM3-like_sub_bind"/>
</dbReference>
<dbReference type="InterPro" id="IPR029028">
    <property type="entry name" value="Alpha/beta_knot_MTases"/>
</dbReference>
<dbReference type="PANTHER" id="PTHR43191">
    <property type="entry name" value="RRNA METHYLTRANSFERASE 3"/>
    <property type="match status" value="1"/>
</dbReference>
<protein>
    <submittedName>
        <fullName evidence="5">RNA methyltransferase</fullName>
    </submittedName>
</protein>
<dbReference type="PANTHER" id="PTHR43191:SF2">
    <property type="entry name" value="RRNA METHYLTRANSFERASE 3, MITOCHONDRIAL"/>
    <property type="match status" value="1"/>
</dbReference>
<dbReference type="EMBL" id="WWNE01000006">
    <property type="protein sequence ID" value="NBG65787.1"/>
    <property type="molecule type" value="Genomic_DNA"/>
</dbReference>
<organism evidence="5 6">
    <name type="scientific">Acidiluteibacter ferrifornacis</name>
    <dbReference type="NCBI Taxonomy" id="2692424"/>
    <lineage>
        <taxon>Bacteria</taxon>
        <taxon>Pseudomonadati</taxon>
        <taxon>Bacteroidota</taxon>
        <taxon>Flavobacteriia</taxon>
        <taxon>Flavobacteriales</taxon>
        <taxon>Cryomorphaceae</taxon>
        <taxon>Acidiluteibacter</taxon>
    </lineage>
</organism>
<dbReference type="GO" id="GO:0003723">
    <property type="term" value="F:RNA binding"/>
    <property type="evidence" value="ECO:0007669"/>
    <property type="project" value="InterPro"/>
</dbReference>
<dbReference type="GO" id="GO:0032259">
    <property type="term" value="P:methylation"/>
    <property type="evidence" value="ECO:0007669"/>
    <property type="project" value="UniProtKB-KW"/>
</dbReference>
<dbReference type="Proteomes" id="UP000470771">
    <property type="component" value="Unassembled WGS sequence"/>
</dbReference>
<dbReference type="GO" id="GO:0005737">
    <property type="term" value="C:cytoplasm"/>
    <property type="evidence" value="ECO:0007669"/>
    <property type="project" value="UniProtKB-ARBA"/>
</dbReference>
<dbReference type="GO" id="GO:0008173">
    <property type="term" value="F:RNA methyltransferase activity"/>
    <property type="evidence" value="ECO:0007669"/>
    <property type="project" value="InterPro"/>
</dbReference>
<evidence type="ECO:0000259" key="4">
    <source>
        <dbReference type="SMART" id="SM00967"/>
    </source>
</evidence>
<sequence length="247" mass="27803">MLSNRQIKLIQSLKQKKFRNEYQMFVAEGEKIAKEIIEHQSFEVETIYATAEWLSLNSKLLTSGISICEVTEKELKKISFLSTPNQVLLLLKITKLKEEQPDWTIAIEKLQDPGNLGTIIRVADWFGISQIVLSEDSVDVYNPKVIQATMGSIARVAVEYKDLDQWISNQNRPVYAAVLGGENLYQTNFESKGVILLGNESKGLSTQILSKVSHRLEIPRRGGAESLNVSVACSIMSSEIMRQISLR</sequence>
<keyword evidence="3 5" id="KW-0808">Transferase</keyword>
<dbReference type="Pfam" id="PF00588">
    <property type="entry name" value="SpoU_methylase"/>
    <property type="match status" value="1"/>
</dbReference>
<keyword evidence="6" id="KW-1185">Reference proteome</keyword>
<name>A0A6N9NKU8_9FLAO</name>
<evidence type="ECO:0000313" key="5">
    <source>
        <dbReference type="EMBL" id="NBG65787.1"/>
    </source>
</evidence>